<dbReference type="GO" id="GO:0006355">
    <property type="term" value="P:regulation of DNA-templated transcription"/>
    <property type="evidence" value="ECO:0007669"/>
    <property type="project" value="InterPro"/>
</dbReference>
<dbReference type="PROSITE" id="PS50110">
    <property type="entry name" value="RESPONSE_REGULATORY"/>
    <property type="match status" value="1"/>
</dbReference>
<evidence type="ECO:0000256" key="2">
    <source>
        <dbReference type="ARBA" id="ARBA00023125"/>
    </source>
</evidence>
<keyword evidence="1 3" id="KW-0597">Phosphoprotein</keyword>
<feature type="domain" description="Response regulatory" evidence="5">
    <location>
        <begin position="3"/>
        <end position="119"/>
    </location>
</feature>
<dbReference type="InterPro" id="IPR000792">
    <property type="entry name" value="Tscrpt_reg_LuxR_C"/>
</dbReference>
<evidence type="ECO:0000256" key="3">
    <source>
        <dbReference type="PROSITE-ProRule" id="PRU00169"/>
    </source>
</evidence>
<accession>A0A3N4PXF8</accession>
<dbReference type="PROSITE" id="PS50043">
    <property type="entry name" value="HTH_LUXR_2"/>
    <property type="match status" value="1"/>
</dbReference>
<dbReference type="SUPFAM" id="SSF52172">
    <property type="entry name" value="CheY-like"/>
    <property type="match status" value="1"/>
</dbReference>
<reference evidence="6 7" key="1">
    <citation type="submission" date="2018-11" db="EMBL/GenBank/DDBJ databases">
        <title>Chitinophaga lutea sp.nov., isolate from arsenic contaminated soil.</title>
        <authorList>
            <person name="Zong Y."/>
        </authorList>
    </citation>
    <scope>NUCLEOTIDE SEQUENCE [LARGE SCALE GENOMIC DNA]</scope>
    <source>
        <strain evidence="6 7">ZY74</strain>
    </source>
</reference>
<dbReference type="PANTHER" id="PTHR43214">
    <property type="entry name" value="TWO-COMPONENT RESPONSE REGULATOR"/>
    <property type="match status" value="1"/>
</dbReference>
<dbReference type="AlphaFoldDB" id="A0A3N4PXF8"/>
<dbReference type="PRINTS" id="PR00038">
    <property type="entry name" value="HTHLUXR"/>
</dbReference>
<dbReference type="SMART" id="SM00421">
    <property type="entry name" value="HTH_LUXR"/>
    <property type="match status" value="1"/>
</dbReference>
<dbReference type="GO" id="GO:0003677">
    <property type="term" value="F:DNA binding"/>
    <property type="evidence" value="ECO:0007669"/>
    <property type="project" value="UniProtKB-KW"/>
</dbReference>
<dbReference type="InterPro" id="IPR016032">
    <property type="entry name" value="Sig_transdc_resp-reg_C-effctor"/>
</dbReference>
<dbReference type="InterPro" id="IPR001789">
    <property type="entry name" value="Sig_transdc_resp-reg_receiver"/>
</dbReference>
<feature type="modified residue" description="4-aspartylphosphate" evidence="3">
    <location>
        <position position="54"/>
    </location>
</feature>
<evidence type="ECO:0000313" key="7">
    <source>
        <dbReference type="Proteomes" id="UP000278351"/>
    </source>
</evidence>
<dbReference type="Proteomes" id="UP000278351">
    <property type="component" value="Unassembled WGS sequence"/>
</dbReference>
<dbReference type="OrthoDB" id="9797341at2"/>
<dbReference type="Gene3D" id="3.40.50.2300">
    <property type="match status" value="1"/>
</dbReference>
<comment type="caution">
    <text evidence="6">The sequence shown here is derived from an EMBL/GenBank/DDBJ whole genome shotgun (WGS) entry which is preliminary data.</text>
</comment>
<dbReference type="PANTHER" id="PTHR43214:SF43">
    <property type="entry name" value="TWO-COMPONENT RESPONSE REGULATOR"/>
    <property type="match status" value="1"/>
</dbReference>
<dbReference type="SMART" id="SM00448">
    <property type="entry name" value="REC"/>
    <property type="match status" value="1"/>
</dbReference>
<evidence type="ECO:0000256" key="1">
    <source>
        <dbReference type="ARBA" id="ARBA00022553"/>
    </source>
</evidence>
<dbReference type="InterPro" id="IPR011006">
    <property type="entry name" value="CheY-like_superfamily"/>
</dbReference>
<feature type="domain" description="HTH luxR-type" evidence="4">
    <location>
        <begin position="140"/>
        <end position="205"/>
    </location>
</feature>
<evidence type="ECO:0000259" key="4">
    <source>
        <dbReference type="PROSITE" id="PS50043"/>
    </source>
</evidence>
<dbReference type="RefSeq" id="WP_123845107.1">
    <property type="nucleotide sequence ID" value="NZ_RPDH01000001.1"/>
</dbReference>
<dbReference type="InterPro" id="IPR058245">
    <property type="entry name" value="NreC/VraR/RcsB-like_REC"/>
</dbReference>
<dbReference type="GO" id="GO:0000160">
    <property type="term" value="P:phosphorelay signal transduction system"/>
    <property type="evidence" value="ECO:0007669"/>
    <property type="project" value="InterPro"/>
</dbReference>
<protein>
    <submittedName>
        <fullName evidence="6">DNA-binding response regulator</fullName>
    </submittedName>
</protein>
<keyword evidence="7" id="KW-1185">Reference proteome</keyword>
<proteinExistence type="predicted"/>
<dbReference type="CDD" id="cd17535">
    <property type="entry name" value="REC_NarL-like"/>
    <property type="match status" value="1"/>
</dbReference>
<dbReference type="EMBL" id="RPDH01000001">
    <property type="protein sequence ID" value="RPE12596.1"/>
    <property type="molecule type" value="Genomic_DNA"/>
</dbReference>
<evidence type="ECO:0000313" key="6">
    <source>
        <dbReference type="EMBL" id="RPE12596.1"/>
    </source>
</evidence>
<evidence type="ECO:0000259" key="5">
    <source>
        <dbReference type="PROSITE" id="PS50110"/>
    </source>
</evidence>
<dbReference type="Pfam" id="PF00072">
    <property type="entry name" value="Response_reg"/>
    <property type="match status" value="1"/>
</dbReference>
<dbReference type="SUPFAM" id="SSF46894">
    <property type="entry name" value="C-terminal effector domain of the bipartite response regulators"/>
    <property type="match status" value="1"/>
</dbReference>
<sequence length="207" mass="22754">MIKVLLIDDHPIVMEGLKNLLSQQEDFTVAGCCSTGKEGLQAIETLAPDVVLLDINLPDVSGIDICRQVRKHDKDVRIIALSVHNERPVIKNILGSGANGYVLKNSVGEEIITAINAALNGETYLCHAARNIVSTIQEGELTEIPKITRREKEIMLLVSKGLTTAQIAEQLFISFHTVESHRKNLIEKFDVSTMTAVIKLATQYGLL</sequence>
<dbReference type="CDD" id="cd06170">
    <property type="entry name" value="LuxR_C_like"/>
    <property type="match status" value="1"/>
</dbReference>
<dbReference type="Pfam" id="PF00196">
    <property type="entry name" value="GerE"/>
    <property type="match status" value="1"/>
</dbReference>
<dbReference type="InterPro" id="IPR039420">
    <property type="entry name" value="WalR-like"/>
</dbReference>
<gene>
    <name evidence="6" type="ORF">EGT74_03330</name>
</gene>
<name>A0A3N4PXF8_9BACT</name>
<dbReference type="PROSITE" id="PS00622">
    <property type="entry name" value="HTH_LUXR_1"/>
    <property type="match status" value="1"/>
</dbReference>
<organism evidence="6 7">
    <name type="scientific">Chitinophaga lutea</name>
    <dbReference type="NCBI Taxonomy" id="2488634"/>
    <lineage>
        <taxon>Bacteria</taxon>
        <taxon>Pseudomonadati</taxon>
        <taxon>Bacteroidota</taxon>
        <taxon>Chitinophagia</taxon>
        <taxon>Chitinophagales</taxon>
        <taxon>Chitinophagaceae</taxon>
        <taxon>Chitinophaga</taxon>
    </lineage>
</organism>
<keyword evidence="2 6" id="KW-0238">DNA-binding</keyword>